<dbReference type="PANTHER" id="PTHR46910:SF37">
    <property type="entry name" value="ZN(II)2CYS6 TRANSCRIPTION FACTOR (EUROFUNG)"/>
    <property type="match status" value="1"/>
</dbReference>
<feature type="compositionally biased region" description="Polar residues" evidence="6">
    <location>
        <begin position="373"/>
        <end position="387"/>
    </location>
</feature>
<evidence type="ECO:0000256" key="5">
    <source>
        <dbReference type="ARBA" id="ARBA00023242"/>
    </source>
</evidence>
<feature type="domain" description="Xylanolytic transcriptional activator regulatory" evidence="7">
    <location>
        <begin position="8"/>
        <end position="81"/>
    </location>
</feature>
<feature type="region of interest" description="Disordered" evidence="6">
    <location>
        <begin position="373"/>
        <end position="396"/>
    </location>
</feature>
<reference evidence="8 9" key="1">
    <citation type="submission" date="2015-01" db="EMBL/GenBank/DDBJ databases">
        <title>The Genome Sequence of Exophiala sideris CBS121828.</title>
        <authorList>
            <consortium name="The Broad Institute Genomics Platform"/>
            <person name="Cuomo C."/>
            <person name="de Hoog S."/>
            <person name="Gorbushina A."/>
            <person name="Stielow B."/>
            <person name="Teixiera M."/>
            <person name="Abouelleil A."/>
            <person name="Chapman S.B."/>
            <person name="Priest M."/>
            <person name="Young S.K."/>
            <person name="Wortman J."/>
            <person name="Nusbaum C."/>
            <person name="Birren B."/>
        </authorList>
    </citation>
    <scope>NUCLEOTIDE SEQUENCE [LARGE SCALE GENOMIC DNA]</scope>
    <source>
        <strain evidence="8 9">CBS 121828</strain>
    </source>
</reference>
<evidence type="ECO:0000256" key="2">
    <source>
        <dbReference type="ARBA" id="ARBA00023015"/>
    </source>
</evidence>
<evidence type="ECO:0000256" key="4">
    <source>
        <dbReference type="ARBA" id="ARBA00023163"/>
    </source>
</evidence>
<keyword evidence="3" id="KW-0238">DNA-binding</keyword>
<dbReference type="GO" id="GO:0006351">
    <property type="term" value="P:DNA-templated transcription"/>
    <property type="evidence" value="ECO:0007669"/>
    <property type="project" value="InterPro"/>
</dbReference>
<evidence type="ECO:0000256" key="3">
    <source>
        <dbReference type="ARBA" id="ARBA00023125"/>
    </source>
</evidence>
<name>A0A0D1WQX5_9EURO</name>
<dbReference type="STRING" id="1016849.A0A0D1WQX5"/>
<dbReference type="CDD" id="cd12148">
    <property type="entry name" value="fungal_TF_MHR"/>
    <property type="match status" value="1"/>
</dbReference>
<protein>
    <recommendedName>
        <fullName evidence="7">Xylanolytic transcriptional activator regulatory domain-containing protein</fullName>
    </recommendedName>
</protein>
<accession>A0A0D1WQX5</accession>
<dbReference type="PANTHER" id="PTHR46910">
    <property type="entry name" value="TRANSCRIPTION FACTOR PDR1"/>
    <property type="match status" value="1"/>
</dbReference>
<sequence length="456" mass="50933">MLLEGETASTLLGAAVQMAFSLGLHRKLEDSGLHQSEVEARRNVFWVLYLFEKMTSFRMGRPSMINDKDIEIDPPGDTMAVETQAEASTFSHHVRLMFLETDIHNELYSVRGRSHLASKRSMLISDFDQRLQQWLEDMPSGARRENLASTPAEQVSQAIMLHFAYFNCVNTLHRLSIYNALAVNTGQDESKPQEPNNQPQAFASHAKCLQAARNSIELLQSLDHNTQLPRDSLMRHALYYPLSAFLSLFVNTLQNPHASYALSDLQLLDFIPKFLSPAFSGSESSIPSLVLEVVQKLRDIATNYVAEAQVSRPTMATTSQEDTPSQQIPWGMNMTSGPLEDGTSATQHNMQGLAQGSDQDRSWMPTQQAGYTFSSHQASQPDQTLTTAHPPLSDVSHLPSPAPLQAQSGPNFEQTIPEAIGMDFVGTEDLNAVYDPFVHWTFDWDMANMWSNRSEV</sequence>
<comment type="subcellular location">
    <subcellularLocation>
        <location evidence="1">Nucleus</location>
    </subcellularLocation>
</comment>
<dbReference type="SMART" id="SM00906">
    <property type="entry name" value="Fungal_trans"/>
    <property type="match status" value="1"/>
</dbReference>
<dbReference type="GO" id="GO:0003700">
    <property type="term" value="F:DNA-binding transcription factor activity"/>
    <property type="evidence" value="ECO:0007669"/>
    <property type="project" value="InterPro"/>
</dbReference>
<evidence type="ECO:0000259" key="7">
    <source>
        <dbReference type="SMART" id="SM00906"/>
    </source>
</evidence>
<keyword evidence="2" id="KW-0805">Transcription regulation</keyword>
<dbReference type="GO" id="GO:0005634">
    <property type="term" value="C:nucleus"/>
    <property type="evidence" value="ECO:0007669"/>
    <property type="project" value="UniProtKB-SubCell"/>
</dbReference>
<proteinExistence type="predicted"/>
<evidence type="ECO:0000313" key="9">
    <source>
        <dbReference type="Proteomes" id="UP000053599"/>
    </source>
</evidence>
<keyword evidence="5" id="KW-0539">Nucleus</keyword>
<organism evidence="8 9">
    <name type="scientific">Exophiala sideris</name>
    <dbReference type="NCBI Taxonomy" id="1016849"/>
    <lineage>
        <taxon>Eukaryota</taxon>
        <taxon>Fungi</taxon>
        <taxon>Dikarya</taxon>
        <taxon>Ascomycota</taxon>
        <taxon>Pezizomycotina</taxon>
        <taxon>Eurotiomycetes</taxon>
        <taxon>Chaetothyriomycetidae</taxon>
        <taxon>Chaetothyriales</taxon>
        <taxon>Herpotrichiellaceae</taxon>
        <taxon>Exophiala</taxon>
    </lineage>
</organism>
<gene>
    <name evidence="8" type="ORF">PV11_09261</name>
</gene>
<dbReference type="Proteomes" id="UP000053599">
    <property type="component" value="Unassembled WGS sequence"/>
</dbReference>
<dbReference type="AlphaFoldDB" id="A0A0D1WQX5"/>
<dbReference type="GO" id="GO:0003677">
    <property type="term" value="F:DNA binding"/>
    <property type="evidence" value="ECO:0007669"/>
    <property type="project" value="UniProtKB-KW"/>
</dbReference>
<dbReference type="OrthoDB" id="4116913at2759"/>
<evidence type="ECO:0000256" key="1">
    <source>
        <dbReference type="ARBA" id="ARBA00004123"/>
    </source>
</evidence>
<evidence type="ECO:0000313" key="8">
    <source>
        <dbReference type="EMBL" id="KIV77471.1"/>
    </source>
</evidence>
<keyword evidence="4" id="KW-0804">Transcription</keyword>
<dbReference type="InterPro" id="IPR007219">
    <property type="entry name" value="XnlR_reg_dom"/>
</dbReference>
<evidence type="ECO:0000256" key="6">
    <source>
        <dbReference type="SAM" id="MobiDB-lite"/>
    </source>
</evidence>
<dbReference type="Pfam" id="PF04082">
    <property type="entry name" value="Fungal_trans"/>
    <property type="match status" value="1"/>
</dbReference>
<dbReference type="HOGENOM" id="CLU_599970_0_0_1"/>
<dbReference type="InterPro" id="IPR050987">
    <property type="entry name" value="AtrR-like"/>
</dbReference>
<dbReference type="EMBL" id="KN846954">
    <property type="protein sequence ID" value="KIV77471.1"/>
    <property type="molecule type" value="Genomic_DNA"/>
</dbReference>
<dbReference type="GO" id="GO:0008270">
    <property type="term" value="F:zinc ion binding"/>
    <property type="evidence" value="ECO:0007669"/>
    <property type="project" value="InterPro"/>
</dbReference>